<dbReference type="HOGENOM" id="CLU_2937422_0_0_10"/>
<keyword evidence="2" id="KW-1185">Reference proteome</keyword>
<reference evidence="1 2" key="1">
    <citation type="submission" date="2011-03" db="EMBL/GenBank/DDBJ databases">
        <authorList>
            <person name="Weinstock G."/>
            <person name="Sodergren E."/>
            <person name="Clifton S."/>
            <person name="Fulton L."/>
            <person name="Fulton B."/>
            <person name="Courtney L."/>
            <person name="Fronick C."/>
            <person name="Harrison M."/>
            <person name="Strong C."/>
            <person name="Farmer C."/>
            <person name="Delahaunty K."/>
            <person name="Markovic C."/>
            <person name="Hall O."/>
            <person name="Minx P."/>
            <person name="Tomlinson C."/>
            <person name="Mitreva M."/>
            <person name="Hou S."/>
            <person name="Chen J."/>
            <person name="Wollam A."/>
            <person name="Pepin K.H."/>
            <person name="Johnson M."/>
            <person name="Bhonagiri V."/>
            <person name="Zhang X."/>
            <person name="Suruliraj S."/>
            <person name="Warren W."/>
            <person name="Chinwalla A."/>
            <person name="Mardis E.R."/>
            <person name="Wilson R.K."/>
        </authorList>
    </citation>
    <scope>NUCLEOTIDE SEQUENCE [LARGE SCALE GENOMIC DNA]</scope>
    <source>
        <strain evidence="1 2">YIT 11840</strain>
    </source>
</reference>
<comment type="caution">
    <text evidence="1">The sequence shown here is derived from an EMBL/GenBank/DDBJ whole genome shotgun (WGS) entry which is preliminary data.</text>
</comment>
<proteinExistence type="predicted"/>
<accession>G5SL88</accession>
<organism evidence="1 2">
    <name type="scientific">Paraprevotella clara YIT 11840</name>
    <dbReference type="NCBI Taxonomy" id="762968"/>
    <lineage>
        <taxon>Bacteria</taxon>
        <taxon>Pseudomonadati</taxon>
        <taxon>Bacteroidota</taxon>
        <taxon>Bacteroidia</taxon>
        <taxon>Bacteroidales</taxon>
        <taxon>Prevotellaceae</taxon>
        <taxon>Paraprevotella</taxon>
    </lineage>
</organism>
<evidence type="ECO:0000313" key="1">
    <source>
        <dbReference type="EMBL" id="EHH02093.1"/>
    </source>
</evidence>
<dbReference type="STRING" id="762968.HMPREF9441_00107"/>
<evidence type="ECO:0000313" key="2">
    <source>
        <dbReference type="Proteomes" id="UP000003598"/>
    </source>
</evidence>
<dbReference type="EMBL" id="AFFY01000001">
    <property type="protein sequence ID" value="EHH02093.1"/>
    <property type="molecule type" value="Genomic_DNA"/>
</dbReference>
<dbReference type="AlphaFoldDB" id="G5SL88"/>
<sequence>MVNIIGAKRGNHIATKGGKVKWLFQQVFHCTIYLFIVKAVSVDLRNTFRTMSHDFTDYSR</sequence>
<dbReference type="Proteomes" id="UP000003598">
    <property type="component" value="Unassembled WGS sequence"/>
</dbReference>
<name>G5SL88_9BACT</name>
<protein>
    <submittedName>
        <fullName evidence="1">Uncharacterized protein</fullName>
    </submittedName>
</protein>
<gene>
    <name evidence="1" type="ORF">HMPREF9441_00107</name>
</gene>